<keyword evidence="2" id="KW-1185">Reference proteome</keyword>
<evidence type="ECO:0000313" key="1">
    <source>
        <dbReference type="EMBL" id="KAK8005987.1"/>
    </source>
</evidence>
<dbReference type="EMBL" id="JAQQWI010000017">
    <property type="protein sequence ID" value="KAK8005987.1"/>
    <property type="molecule type" value="Genomic_DNA"/>
</dbReference>
<accession>A0ABR1R9J2</accession>
<sequence>MDNDSLRLLYLPIQAQQHTVKFSRLVHLGPLGARACLGVNVDDPALVILGAGQVLVVDIDRDTLRVRGVLRAANLKLSQTVHEGKGLEAVANTSDDIGSIINDVVVWAMRRQVDDVLNLPVFDDPADVEGGNGHDASGLEVHHPVVLAVSLAGRGDVALLLLLGAGGAGGSSRAVRREVAQRGVLHVLDALGRHGDVFS</sequence>
<name>A0ABR1R9J2_9PEZI</name>
<protein>
    <submittedName>
        <fullName evidence="1">Uncharacterized protein</fullName>
    </submittedName>
</protein>
<proteinExistence type="predicted"/>
<reference evidence="1 2" key="1">
    <citation type="submission" date="2023-01" db="EMBL/GenBank/DDBJ databases">
        <title>Analysis of 21 Apiospora genomes using comparative genomics revels a genus with tremendous synthesis potential of carbohydrate active enzymes and secondary metabolites.</title>
        <authorList>
            <person name="Sorensen T."/>
        </authorList>
    </citation>
    <scope>NUCLEOTIDE SEQUENCE [LARGE SCALE GENOMIC DNA]</scope>
    <source>
        <strain evidence="1 2">CBS 20057</strain>
    </source>
</reference>
<evidence type="ECO:0000313" key="2">
    <source>
        <dbReference type="Proteomes" id="UP001396898"/>
    </source>
</evidence>
<gene>
    <name evidence="1" type="ORF">PG991_012284</name>
</gene>
<dbReference type="Proteomes" id="UP001396898">
    <property type="component" value="Unassembled WGS sequence"/>
</dbReference>
<organism evidence="1 2">
    <name type="scientific">Apiospora marii</name>
    <dbReference type="NCBI Taxonomy" id="335849"/>
    <lineage>
        <taxon>Eukaryota</taxon>
        <taxon>Fungi</taxon>
        <taxon>Dikarya</taxon>
        <taxon>Ascomycota</taxon>
        <taxon>Pezizomycotina</taxon>
        <taxon>Sordariomycetes</taxon>
        <taxon>Xylariomycetidae</taxon>
        <taxon>Amphisphaeriales</taxon>
        <taxon>Apiosporaceae</taxon>
        <taxon>Apiospora</taxon>
    </lineage>
</organism>
<comment type="caution">
    <text evidence="1">The sequence shown here is derived from an EMBL/GenBank/DDBJ whole genome shotgun (WGS) entry which is preliminary data.</text>
</comment>